<evidence type="ECO:0000313" key="2">
    <source>
        <dbReference type="EMBL" id="MDP9806138.1"/>
    </source>
</evidence>
<dbReference type="Pfam" id="PF12802">
    <property type="entry name" value="MarR_2"/>
    <property type="match status" value="1"/>
</dbReference>
<reference evidence="2 3" key="1">
    <citation type="submission" date="2023-07" db="EMBL/GenBank/DDBJ databases">
        <title>Sequencing the genomes of 1000 actinobacteria strains.</title>
        <authorList>
            <person name="Klenk H.-P."/>
        </authorList>
    </citation>
    <scope>NUCLEOTIDE SEQUENCE [LARGE SCALE GENOMIC DNA]</scope>
    <source>
        <strain evidence="2 3">DSM 17163</strain>
    </source>
</reference>
<dbReference type="SUPFAM" id="SSF46785">
    <property type="entry name" value="Winged helix' DNA-binding domain"/>
    <property type="match status" value="1"/>
</dbReference>
<protein>
    <submittedName>
        <fullName evidence="2">DNA-binding MarR family transcriptional regulator</fullName>
    </submittedName>
</protein>
<dbReference type="SMART" id="SM00347">
    <property type="entry name" value="HTH_MARR"/>
    <property type="match status" value="1"/>
</dbReference>
<dbReference type="InterPro" id="IPR000835">
    <property type="entry name" value="HTH_MarR-typ"/>
</dbReference>
<evidence type="ECO:0000313" key="3">
    <source>
        <dbReference type="Proteomes" id="UP001243212"/>
    </source>
</evidence>
<feature type="domain" description="HTH marR-type" evidence="1">
    <location>
        <begin position="31"/>
        <end position="169"/>
    </location>
</feature>
<dbReference type="PANTHER" id="PTHR33164:SF104">
    <property type="entry name" value="TRANSCRIPTIONAL REGULATORY PROTEIN"/>
    <property type="match status" value="1"/>
</dbReference>
<accession>A0ABT9NFG8</accession>
<dbReference type="GO" id="GO:0003677">
    <property type="term" value="F:DNA binding"/>
    <property type="evidence" value="ECO:0007669"/>
    <property type="project" value="UniProtKB-KW"/>
</dbReference>
<dbReference type="EMBL" id="JAUSQX010000001">
    <property type="protein sequence ID" value="MDP9806138.1"/>
    <property type="molecule type" value="Genomic_DNA"/>
</dbReference>
<evidence type="ECO:0000259" key="1">
    <source>
        <dbReference type="PROSITE" id="PS50995"/>
    </source>
</evidence>
<keyword evidence="3" id="KW-1185">Reference proteome</keyword>
<dbReference type="PROSITE" id="PS50995">
    <property type="entry name" value="HTH_MARR_2"/>
    <property type="match status" value="1"/>
</dbReference>
<dbReference type="Proteomes" id="UP001243212">
    <property type="component" value="Unassembled WGS sequence"/>
</dbReference>
<dbReference type="RefSeq" id="WP_307682376.1">
    <property type="nucleotide sequence ID" value="NZ_JAUSQX010000001.1"/>
</dbReference>
<dbReference type="InterPro" id="IPR036390">
    <property type="entry name" value="WH_DNA-bd_sf"/>
</dbReference>
<dbReference type="Gene3D" id="1.10.10.10">
    <property type="entry name" value="Winged helix-like DNA-binding domain superfamily/Winged helix DNA-binding domain"/>
    <property type="match status" value="1"/>
</dbReference>
<proteinExistence type="predicted"/>
<keyword evidence="2" id="KW-0238">DNA-binding</keyword>
<gene>
    <name evidence="2" type="ORF">J2S70_000720</name>
</gene>
<dbReference type="InterPro" id="IPR036388">
    <property type="entry name" value="WH-like_DNA-bd_sf"/>
</dbReference>
<organism evidence="2 3">
    <name type="scientific">Trueperella bonasi</name>
    <dbReference type="NCBI Taxonomy" id="312286"/>
    <lineage>
        <taxon>Bacteria</taxon>
        <taxon>Bacillati</taxon>
        <taxon>Actinomycetota</taxon>
        <taxon>Actinomycetes</taxon>
        <taxon>Actinomycetales</taxon>
        <taxon>Actinomycetaceae</taxon>
        <taxon>Trueperella</taxon>
    </lineage>
</organism>
<sequence>METAQNVMTCDEVDDVVASWSRQRPDFDVEPLEIFSRLLRINRHFAKVRRAIYAKHGLETWEFEMLAALRRAPSHTLTAGQLMKDTFVSSGTITNRIDRMQASGLVSRKSSASDGRIVQVCATAKGVQAVDLAMRDTLDLERQVLAEVGDEYTQPAAEYLRAILAALKERSESSA</sequence>
<name>A0ABT9NFG8_9ACTO</name>
<comment type="caution">
    <text evidence="2">The sequence shown here is derived from an EMBL/GenBank/DDBJ whole genome shotgun (WGS) entry which is preliminary data.</text>
</comment>
<dbReference type="PANTHER" id="PTHR33164">
    <property type="entry name" value="TRANSCRIPTIONAL REGULATOR, MARR FAMILY"/>
    <property type="match status" value="1"/>
</dbReference>
<dbReference type="InterPro" id="IPR039422">
    <property type="entry name" value="MarR/SlyA-like"/>
</dbReference>